<accession>A0A939KM08</accession>
<evidence type="ECO:0000256" key="3">
    <source>
        <dbReference type="ARBA" id="ARBA00022630"/>
    </source>
</evidence>
<gene>
    <name evidence="6" type="ORF">J1902_06950</name>
</gene>
<sequence length="317" mass="35405">MKTILKEILPRPLIRLVGRLIAPFEHVREFSIDAWRYLKHSSPRDGVVGPADGVARLEAQITKDYHRVEKGLTLSEPKRPFGIEVHNRLSSLVPQARERVPQASFVRFADDALEALASWNELGTINSLVSPEVSNTAGRLDDATLSTFFSTRRSVRNFDTAKPVDTALLRQATMLALNTPSVCNRQAGRVHYFTDKFDVERILRLQNGNAGFRASVGAVAIVTVDSRLFTGATERNQRWVDGGLFAMTLVWALHGVGLQTCMLNWSATNRRSQLLRAETNVDAHEDIVVLIAIGHAQEGHRVARSERRQLHEVMTLA</sequence>
<evidence type="ECO:0000256" key="5">
    <source>
        <dbReference type="ARBA" id="ARBA00023002"/>
    </source>
</evidence>
<comment type="cofactor">
    <cofactor evidence="1">
        <name>FMN</name>
        <dbReference type="ChEBI" id="CHEBI:58210"/>
    </cofactor>
</comment>
<dbReference type="PANTHER" id="PTHR43673:SF2">
    <property type="entry name" value="NITROREDUCTASE"/>
    <property type="match status" value="1"/>
</dbReference>
<dbReference type="SUPFAM" id="SSF55469">
    <property type="entry name" value="FMN-dependent nitroreductase-like"/>
    <property type="match status" value="1"/>
</dbReference>
<evidence type="ECO:0008006" key="8">
    <source>
        <dbReference type="Google" id="ProtNLM"/>
    </source>
</evidence>
<keyword evidence="3" id="KW-0285">Flavoprotein</keyword>
<comment type="similarity">
    <text evidence="2">Belongs to the nitroreductase family.</text>
</comment>
<dbReference type="RefSeq" id="WP_207615519.1">
    <property type="nucleotide sequence ID" value="NZ_JAFNLL010000012.1"/>
</dbReference>
<dbReference type="GO" id="GO:0016491">
    <property type="term" value="F:oxidoreductase activity"/>
    <property type="evidence" value="ECO:0007669"/>
    <property type="project" value="UniProtKB-KW"/>
</dbReference>
<organism evidence="6 7">
    <name type="scientific">Arthrobacter cavernae</name>
    <dbReference type="NCBI Taxonomy" id="2817681"/>
    <lineage>
        <taxon>Bacteria</taxon>
        <taxon>Bacillati</taxon>
        <taxon>Actinomycetota</taxon>
        <taxon>Actinomycetes</taxon>
        <taxon>Micrococcales</taxon>
        <taxon>Micrococcaceae</taxon>
        <taxon>Arthrobacter</taxon>
    </lineage>
</organism>
<dbReference type="PANTHER" id="PTHR43673">
    <property type="entry name" value="NAD(P)H NITROREDUCTASE YDGI-RELATED"/>
    <property type="match status" value="1"/>
</dbReference>
<evidence type="ECO:0000313" key="7">
    <source>
        <dbReference type="Proteomes" id="UP000664164"/>
    </source>
</evidence>
<evidence type="ECO:0000313" key="6">
    <source>
        <dbReference type="EMBL" id="MBO1267721.1"/>
    </source>
</evidence>
<keyword evidence="4" id="KW-0288">FMN</keyword>
<evidence type="ECO:0000256" key="1">
    <source>
        <dbReference type="ARBA" id="ARBA00001917"/>
    </source>
</evidence>
<proteinExistence type="inferred from homology"/>
<protein>
    <recommendedName>
        <fullName evidence="8">Nitroreductase</fullName>
    </recommendedName>
</protein>
<reference evidence="6" key="1">
    <citation type="submission" date="2021-03" db="EMBL/GenBank/DDBJ databases">
        <title>A new species, PO-11, isolated from a karst cave deposit.</title>
        <authorList>
            <person name="Zhaoxiaoyong W."/>
        </authorList>
    </citation>
    <scope>NUCLEOTIDE SEQUENCE</scope>
    <source>
        <strain evidence="6">PO-11</strain>
    </source>
</reference>
<evidence type="ECO:0000256" key="4">
    <source>
        <dbReference type="ARBA" id="ARBA00022643"/>
    </source>
</evidence>
<comment type="caution">
    <text evidence="6">The sequence shown here is derived from an EMBL/GenBank/DDBJ whole genome shotgun (WGS) entry which is preliminary data.</text>
</comment>
<keyword evidence="7" id="KW-1185">Reference proteome</keyword>
<dbReference type="Proteomes" id="UP000664164">
    <property type="component" value="Unassembled WGS sequence"/>
</dbReference>
<dbReference type="EMBL" id="JAFNLL010000012">
    <property type="protein sequence ID" value="MBO1267721.1"/>
    <property type="molecule type" value="Genomic_DNA"/>
</dbReference>
<name>A0A939KM08_9MICC</name>
<evidence type="ECO:0000256" key="2">
    <source>
        <dbReference type="ARBA" id="ARBA00007118"/>
    </source>
</evidence>
<dbReference type="AlphaFoldDB" id="A0A939KM08"/>
<keyword evidence="5" id="KW-0560">Oxidoreductase</keyword>
<dbReference type="Gene3D" id="3.40.109.10">
    <property type="entry name" value="NADH Oxidase"/>
    <property type="match status" value="1"/>
</dbReference>
<dbReference type="InterPro" id="IPR000415">
    <property type="entry name" value="Nitroreductase-like"/>
</dbReference>